<feature type="domain" description="AAA+ ATPase" evidence="6">
    <location>
        <begin position="433"/>
        <end position="573"/>
    </location>
</feature>
<proteinExistence type="inferred from homology"/>
<gene>
    <name evidence="8" type="ORF">UU55_C0001G0094</name>
</gene>
<dbReference type="GO" id="GO:0005524">
    <property type="term" value="F:ATP binding"/>
    <property type="evidence" value="ECO:0007669"/>
    <property type="project" value="UniProtKB-KW"/>
</dbReference>
<keyword evidence="2 4" id="KW-0067">ATP-binding</keyword>
<dbReference type="Gene3D" id="1.10.8.60">
    <property type="match status" value="2"/>
</dbReference>
<dbReference type="SMART" id="SM00382">
    <property type="entry name" value="AAA"/>
    <property type="match status" value="2"/>
</dbReference>
<dbReference type="PROSITE" id="PS00871">
    <property type="entry name" value="CLPAB_2"/>
    <property type="match status" value="1"/>
</dbReference>
<evidence type="ECO:0000256" key="5">
    <source>
        <dbReference type="SAM" id="Coils"/>
    </source>
</evidence>
<reference evidence="8 9" key="1">
    <citation type="journal article" date="2015" name="Nature">
        <title>rRNA introns, odd ribosomes, and small enigmatic genomes across a large radiation of phyla.</title>
        <authorList>
            <person name="Brown C.T."/>
            <person name="Hug L.A."/>
            <person name="Thomas B.C."/>
            <person name="Sharon I."/>
            <person name="Castelle C.J."/>
            <person name="Singh A."/>
            <person name="Wilkins M.J."/>
            <person name="Williams K.H."/>
            <person name="Banfield J.F."/>
        </authorList>
    </citation>
    <scope>NUCLEOTIDE SEQUENCE [LARGE SCALE GENOMIC DNA]</scope>
</reference>
<protein>
    <submittedName>
        <fullName evidence="8">Negative regulator of genetic competence clpC/mecB</fullName>
    </submittedName>
</protein>
<dbReference type="PATRIC" id="fig|1619123.3.peg.102"/>
<evidence type="ECO:0000313" key="8">
    <source>
        <dbReference type="EMBL" id="KKS03633.1"/>
    </source>
</evidence>
<organism evidence="8 9">
    <name type="scientific">candidate division WWE3 bacterium GW2011_GWC2_41_23</name>
    <dbReference type="NCBI Taxonomy" id="1619123"/>
    <lineage>
        <taxon>Bacteria</taxon>
        <taxon>Katanobacteria</taxon>
    </lineage>
</organism>
<dbReference type="CDD" id="cd19499">
    <property type="entry name" value="RecA-like_ClpB_Hsp104-like"/>
    <property type="match status" value="1"/>
</dbReference>
<dbReference type="InterPro" id="IPR019489">
    <property type="entry name" value="Clp_ATPase_C"/>
</dbReference>
<dbReference type="PANTHER" id="PTHR11638:SF175">
    <property type="entry name" value="ATP-DEPENDENT CLP PROTEASE, ATP-BINDING SUBUNIT CLPC"/>
    <property type="match status" value="1"/>
</dbReference>
<dbReference type="GO" id="GO:0005737">
    <property type="term" value="C:cytoplasm"/>
    <property type="evidence" value="ECO:0007669"/>
    <property type="project" value="TreeGrafter"/>
</dbReference>
<dbReference type="InterPro" id="IPR018368">
    <property type="entry name" value="ClpA/B_CS1"/>
</dbReference>
<dbReference type="Gene3D" id="4.10.860.10">
    <property type="entry name" value="UVR domain"/>
    <property type="match status" value="1"/>
</dbReference>
<feature type="coiled-coil region" evidence="5">
    <location>
        <begin position="311"/>
        <end position="355"/>
    </location>
</feature>
<sequence>MHSETKSANILLMVLCHRCGQRPAKYPINQIVDGKQVYMALCEVCYEEVVKETSQSASKLDKYGRDLTQLAREGKLDPVIGRKNEIERVIHILSRRTKNNPVLIGDPGVGKTAIVEGLAQKIVNGQVPEPLRGKRVFMLDLASIIAGTSHRGMFEGRLKDIITEVISASGQIILFVDELHTVIGAGSAEGSMDAANILKPALARGELQMVGATTIDEYRKYVERDAALERRFQPIMVNEPTAEDTVEILRGLRERYESHHNVKITDDAIVAAVKMSDRYVSDRFLPDKAIDLIDEACAMVRLSQVKEPENLKTVEEEISKLKAEARKNKLTDEEKETLKKKTEELEKIKSELVEIWTKTKLEEIPDVTEDAVIKVVSRATGIPLEKLNVVERERLLNLEHTIKNRVVGQDKAIGVLSEAIRRARAGLKDPKRPIGSFLFLGPTGVGKTELAKTLAEALYGDEDMIVRLDMSEYMEKHSVSKLIGAPPGYVGYEQGGQLTDIVRRKPFSVILLDEIEKAHPDTFNALLQIMEDGRLTDSKGRTVDFKNTILILTSNVGSELLRRKDIGFIEDKKKSHEEVEIAADRRIFGILKDSFKPEFLNRIDEIVVFTSLGKEDIREITLRMLDKTRKMLAEQQLTLEVSDKAIEYLVENGYSEEYGARPLRRLVQKEVENAISSKIIAAETSEGDLVEVDVSAEGGLSMEVKKPAKVSSKKK</sequence>
<dbReference type="EMBL" id="LCBB01000001">
    <property type="protein sequence ID" value="KKS03633.1"/>
    <property type="molecule type" value="Genomic_DNA"/>
</dbReference>
<dbReference type="InterPro" id="IPR003959">
    <property type="entry name" value="ATPase_AAA_core"/>
</dbReference>
<dbReference type="InterPro" id="IPR050130">
    <property type="entry name" value="ClpA_ClpB"/>
</dbReference>
<dbReference type="Pfam" id="PF10431">
    <property type="entry name" value="ClpB_D2-small"/>
    <property type="match status" value="1"/>
</dbReference>
<evidence type="ECO:0000256" key="4">
    <source>
        <dbReference type="RuleBase" id="RU004432"/>
    </source>
</evidence>
<dbReference type="AlphaFoldDB" id="A0A0G0YTA2"/>
<dbReference type="PANTHER" id="PTHR11638">
    <property type="entry name" value="ATP-DEPENDENT CLP PROTEASE"/>
    <property type="match status" value="1"/>
</dbReference>
<dbReference type="SUPFAM" id="SSF52540">
    <property type="entry name" value="P-loop containing nucleoside triphosphate hydrolases"/>
    <property type="match status" value="2"/>
</dbReference>
<feature type="domain" description="AAA+ ATPase" evidence="6">
    <location>
        <begin position="97"/>
        <end position="243"/>
    </location>
</feature>
<dbReference type="FunFam" id="3.40.50.300:FF:000010">
    <property type="entry name" value="Chaperone clpB 1, putative"/>
    <property type="match status" value="1"/>
</dbReference>
<dbReference type="Pfam" id="PF00004">
    <property type="entry name" value="AAA"/>
    <property type="match status" value="1"/>
</dbReference>
<dbReference type="Gene3D" id="3.40.50.300">
    <property type="entry name" value="P-loop containing nucleotide triphosphate hydrolases"/>
    <property type="match status" value="2"/>
</dbReference>
<dbReference type="InterPro" id="IPR028299">
    <property type="entry name" value="ClpA/B_CS2"/>
</dbReference>
<evidence type="ECO:0000256" key="2">
    <source>
        <dbReference type="ARBA" id="ARBA00022840"/>
    </source>
</evidence>
<dbReference type="GO" id="GO:0034605">
    <property type="term" value="P:cellular response to heat"/>
    <property type="evidence" value="ECO:0007669"/>
    <property type="project" value="TreeGrafter"/>
</dbReference>
<evidence type="ECO:0000256" key="1">
    <source>
        <dbReference type="ARBA" id="ARBA00022741"/>
    </source>
</evidence>
<dbReference type="PRINTS" id="PR00300">
    <property type="entry name" value="CLPPROTEASEA"/>
</dbReference>
<dbReference type="InterPro" id="IPR027417">
    <property type="entry name" value="P-loop_NTPase"/>
</dbReference>
<dbReference type="CDD" id="cd00009">
    <property type="entry name" value="AAA"/>
    <property type="match status" value="1"/>
</dbReference>
<evidence type="ECO:0000256" key="3">
    <source>
        <dbReference type="ARBA" id="ARBA00023186"/>
    </source>
</evidence>
<evidence type="ECO:0000259" key="7">
    <source>
        <dbReference type="SMART" id="SM01086"/>
    </source>
</evidence>
<dbReference type="Pfam" id="PF07724">
    <property type="entry name" value="AAA_2"/>
    <property type="match status" value="1"/>
</dbReference>
<accession>A0A0G0YTA2</accession>
<feature type="domain" description="Clp ATPase C-terminal" evidence="7">
    <location>
        <begin position="612"/>
        <end position="702"/>
    </location>
</feature>
<dbReference type="PROSITE" id="PS00870">
    <property type="entry name" value="CLPAB_1"/>
    <property type="match status" value="1"/>
</dbReference>
<evidence type="ECO:0000313" key="9">
    <source>
        <dbReference type="Proteomes" id="UP000033947"/>
    </source>
</evidence>
<keyword evidence="3 4" id="KW-0143">Chaperone</keyword>
<keyword evidence="1 4" id="KW-0547">Nucleotide-binding</keyword>
<dbReference type="Pfam" id="PF17871">
    <property type="entry name" value="AAA_lid_9"/>
    <property type="match status" value="1"/>
</dbReference>
<keyword evidence="5" id="KW-0175">Coiled coil</keyword>
<dbReference type="InterPro" id="IPR003593">
    <property type="entry name" value="AAA+_ATPase"/>
</dbReference>
<comment type="caution">
    <text evidence="8">The sequence shown here is derived from an EMBL/GenBank/DDBJ whole genome shotgun (WGS) entry which is preliminary data.</text>
</comment>
<dbReference type="InterPro" id="IPR001270">
    <property type="entry name" value="ClpA/B"/>
</dbReference>
<name>A0A0G0YTA2_UNCKA</name>
<dbReference type="GO" id="GO:0016887">
    <property type="term" value="F:ATP hydrolysis activity"/>
    <property type="evidence" value="ECO:0007669"/>
    <property type="project" value="InterPro"/>
</dbReference>
<comment type="similarity">
    <text evidence="4">Belongs to the ClpA/ClpB family.</text>
</comment>
<dbReference type="FunFam" id="3.40.50.300:FF:000025">
    <property type="entry name" value="ATP-dependent Clp protease subunit"/>
    <property type="match status" value="1"/>
</dbReference>
<dbReference type="Proteomes" id="UP000033947">
    <property type="component" value="Unassembled WGS sequence"/>
</dbReference>
<dbReference type="InterPro" id="IPR041546">
    <property type="entry name" value="ClpA/ClpB_AAA_lid"/>
</dbReference>
<evidence type="ECO:0000259" key="6">
    <source>
        <dbReference type="SMART" id="SM00382"/>
    </source>
</evidence>
<dbReference type="SMART" id="SM01086">
    <property type="entry name" value="ClpB_D2-small"/>
    <property type="match status" value="1"/>
</dbReference>